<dbReference type="GO" id="GO:0005524">
    <property type="term" value="F:ATP binding"/>
    <property type="evidence" value="ECO:0007669"/>
    <property type="project" value="UniProtKB-UniRule"/>
</dbReference>
<dbReference type="GO" id="GO:0016567">
    <property type="term" value="P:protein ubiquitination"/>
    <property type="evidence" value="ECO:0007669"/>
    <property type="project" value="InterPro"/>
</dbReference>
<dbReference type="SUPFAM" id="SSF57850">
    <property type="entry name" value="RING/U-box"/>
    <property type="match status" value="1"/>
</dbReference>
<keyword evidence="7" id="KW-0418">Kinase</keyword>
<comment type="catalytic activity">
    <reaction evidence="1">
        <text>S-ubiquitinyl-[E2 ubiquitin-conjugating enzyme]-L-cysteine + [acceptor protein]-L-lysine = [E2 ubiquitin-conjugating enzyme]-L-cysteine + N(6)-ubiquitinyl-[acceptor protein]-L-lysine.</text>
        <dbReference type="EC" id="2.3.2.27"/>
    </reaction>
</comment>
<dbReference type="InterPro" id="IPR001245">
    <property type="entry name" value="Ser-Thr/Tyr_kinase_cat_dom"/>
</dbReference>
<dbReference type="CDD" id="cd16655">
    <property type="entry name" value="RING-Ubox_WDSUB1-like"/>
    <property type="match status" value="1"/>
</dbReference>
<dbReference type="EC" id="2.3.2.27" evidence="3"/>
<dbReference type="EMBL" id="JAMYWD010000005">
    <property type="protein sequence ID" value="KAJ4971862.1"/>
    <property type="molecule type" value="Genomic_DNA"/>
</dbReference>
<dbReference type="SUPFAM" id="SSF56112">
    <property type="entry name" value="Protein kinase-like (PK-like)"/>
    <property type="match status" value="1"/>
</dbReference>
<organism evidence="14 15">
    <name type="scientific">Protea cynaroides</name>
    <dbReference type="NCBI Taxonomy" id="273540"/>
    <lineage>
        <taxon>Eukaryota</taxon>
        <taxon>Viridiplantae</taxon>
        <taxon>Streptophyta</taxon>
        <taxon>Embryophyta</taxon>
        <taxon>Tracheophyta</taxon>
        <taxon>Spermatophyta</taxon>
        <taxon>Magnoliopsida</taxon>
        <taxon>Proteales</taxon>
        <taxon>Proteaceae</taxon>
        <taxon>Protea</taxon>
    </lineage>
</organism>
<evidence type="ECO:0000256" key="2">
    <source>
        <dbReference type="ARBA" id="ARBA00004906"/>
    </source>
</evidence>
<evidence type="ECO:0000256" key="6">
    <source>
        <dbReference type="ARBA" id="ARBA00022741"/>
    </source>
</evidence>
<dbReference type="InterPro" id="IPR008271">
    <property type="entry name" value="Ser/Thr_kinase_AS"/>
</dbReference>
<dbReference type="CDD" id="cd01989">
    <property type="entry name" value="USP_STK_Ubox_N"/>
    <property type="match status" value="1"/>
</dbReference>
<dbReference type="PROSITE" id="PS50011">
    <property type="entry name" value="PROTEIN_KINASE_DOM"/>
    <property type="match status" value="1"/>
</dbReference>
<dbReference type="InterPro" id="IPR011009">
    <property type="entry name" value="Kinase-like_dom_sf"/>
</dbReference>
<dbReference type="InterPro" id="IPR013083">
    <property type="entry name" value="Znf_RING/FYVE/PHD"/>
</dbReference>
<name>A0A9Q0QU46_9MAGN</name>
<evidence type="ECO:0000256" key="7">
    <source>
        <dbReference type="ARBA" id="ARBA00022777"/>
    </source>
</evidence>
<evidence type="ECO:0000256" key="8">
    <source>
        <dbReference type="ARBA" id="ARBA00022786"/>
    </source>
</evidence>
<dbReference type="PANTHER" id="PTHR45647:SF43">
    <property type="entry name" value="OS10G0100500 PROTEIN"/>
    <property type="match status" value="1"/>
</dbReference>
<dbReference type="PANTHER" id="PTHR45647">
    <property type="entry name" value="OS02G0152300 PROTEIN"/>
    <property type="match status" value="1"/>
</dbReference>
<evidence type="ECO:0000256" key="11">
    <source>
        <dbReference type="SAM" id="Coils"/>
    </source>
</evidence>
<evidence type="ECO:0000313" key="14">
    <source>
        <dbReference type="EMBL" id="KAJ4971862.1"/>
    </source>
</evidence>
<dbReference type="GO" id="GO:0004672">
    <property type="term" value="F:protein kinase activity"/>
    <property type="evidence" value="ECO:0007669"/>
    <property type="project" value="InterPro"/>
</dbReference>
<dbReference type="Pfam" id="PF07714">
    <property type="entry name" value="PK_Tyr_Ser-Thr"/>
    <property type="match status" value="1"/>
</dbReference>
<dbReference type="InterPro" id="IPR000719">
    <property type="entry name" value="Prot_kinase_dom"/>
</dbReference>
<keyword evidence="6 10" id="KW-0547">Nucleotide-binding</keyword>
<dbReference type="Proteomes" id="UP001141806">
    <property type="component" value="Unassembled WGS sequence"/>
</dbReference>
<dbReference type="InterPro" id="IPR003613">
    <property type="entry name" value="Ubox_domain"/>
</dbReference>
<gene>
    <name evidence="14" type="ORF">NE237_004961</name>
</gene>
<evidence type="ECO:0000256" key="4">
    <source>
        <dbReference type="ARBA" id="ARBA00022527"/>
    </source>
</evidence>
<feature type="domain" description="U-box" evidence="13">
    <location>
        <begin position="771"/>
        <end position="842"/>
    </location>
</feature>
<dbReference type="PROSITE" id="PS00107">
    <property type="entry name" value="PROTEIN_KINASE_ATP"/>
    <property type="match status" value="1"/>
</dbReference>
<evidence type="ECO:0000259" key="12">
    <source>
        <dbReference type="PROSITE" id="PS50011"/>
    </source>
</evidence>
<keyword evidence="9 10" id="KW-0067">ATP-binding</keyword>
<dbReference type="SMART" id="SM00220">
    <property type="entry name" value="S_TKc"/>
    <property type="match status" value="1"/>
</dbReference>
<comment type="pathway">
    <text evidence="2">Protein modification; protein ubiquitination.</text>
</comment>
<dbReference type="Gene3D" id="3.30.200.20">
    <property type="entry name" value="Phosphorylase Kinase, domain 1"/>
    <property type="match status" value="1"/>
</dbReference>
<sequence>MELLTPTPPPQLAGNHFSRAFYSPTISHSFVGSRRDFHQQHASATGSPWQLEITEEVGERVTVAVGKAIDKSLALLQFCFQRFCCPEIVLLHVHQPSPTIPTLLGKLPASQANEEMVAAFRKEEIEQTRKLLFNYLNVCRKAKVKAGVITIEAAQVKKGIVDLVNMHSIRKLVMGAVPDNCMKMKKASSKANFAARNAPPFCEIWFVNKRRHVWTKEASESLTIFPSVLSPPDIPSERLSFSSSSNLMGELISNRTCLQTDSSNTGVHCFGVGNQVHIEPDKAEGASSTSRSCSTNQIDSLSAERLLPSECSNVEEETLYNKLKEVMCLAETLKDEAFAELVKCKSLEAEAFEAINKVKVFDAACAREIKLREEVEDILRITRQQQQKLLEQREEVTRDLQKMMTNVAVLDIHLRRSTHRREEVAGELRFIQASMTTLQDEKEELLQQKEEAMCQLEQWRSRGHTGVPNCDRFIRIFNESLEVTEFTLSDLQTATCNFSESFKIGEGGYGCVYKGEIFNRSVAVKKLHPHNMQCRLEFQQEVLVLSKLRHPNLVNLIGACPEAWSLVYEYLPNGSLQDHLFRKRNTPPLTWKTRTRIAAKISSALLFLHSSKPEKIIHGDLKPENILLDSYFNCRIGDFGICRLVPEEIVDFPSFRRNTEPKSSFPYTDPELQRNGNLTPKSDVYSFGIIILQLLTGRPPVGLTNEVRRAVLSGKLTSILDTSAGEWPLLLAKRLVDVGLQCCELNSRDRPELTPALARELDQLHVPEELPVPSFFLCPILRDIMHDPQVVADGFTYEGEAIRGWLEDGHDTSPMTNLKLSHLHLTPNHALRHAIQDWLCQS</sequence>
<dbReference type="InterPro" id="IPR051348">
    <property type="entry name" value="U-box_ubiquitin_ligases"/>
</dbReference>
<dbReference type="InterPro" id="IPR014729">
    <property type="entry name" value="Rossmann-like_a/b/a_fold"/>
</dbReference>
<evidence type="ECO:0000256" key="5">
    <source>
        <dbReference type="ARBA" id="ARBA00022679"/>
    </source>
</evidence>
<dbReference type="Gene3D" id="3.40.50.620">
    <property type="entry name" value="HUPs"/>
    <property type="match status" value="1"/>
</dbReference>
<feature type="binding site" evidence="10">
    <location>
        <position position="526"/>
    </location>
    <ligand>
        <name>ATP</name>
        <dbReference type="ChEBI" id="CHEBI:30616"/>
    </ligand>
</feature>
<keyword evidence="4" id="KW-0723">Serine/threonine-protein kinase</keyword>
<feature type="coiled-coil region" evidence="11">
    <location>
        <begin position="372"/>
        <end position="462"/>
    </location>
</feature>
<accession>A0A9Q0QU46</accession>
<proteinExistence type="predicted"/>
<dbReference type="Gene3D" id="3.30.40.10">
    <property type="entry name" value="Zinc/RING finger domain, C3HC4 (zinc finger)"/>
    <property type="match status" value="1"/>
</dbReference>
<dbReference type="Gene3D" id="1.10.510.10">
    <property type="entry name" value="Transferase(Phosphotransferase) domain 1"/>
    <property type="match status" value="1"/>
</dbReference>
<keyword evidence="11" id="KW-0175">Coiled coil</keyword>
<dbReference type="PROSITE" id="PS51698">
    <property type="entry name" value="U_BOX"/>
    <property type="match status" value="1"/>
</dbReference>
<evidence type="ECO:0000256" key="3">
    <source>
        <dbReference type="ARBA" id="ARBA00012483"/>
    </source>
</evidence>
<dbReference type="OrthoDB" id="4062651at2759"/>
<evidence type="ECO:0000313" key="15">
    <source>
        <dbReference type="Proteomes" id="UP001141806"/>
    </source>
</evidence>
<feature type="domain" description="Protein kinase" evidence="12">
    <location>
        <begin position="498"/>
        <end position="776"/>
    </location>
</feature>
<protein>
    <recommendedName>
        <fullName evidence="3">RING-type E3 ubiquitin transferase</fullName>
        <ecNumber evidence="3">2.3.2.27</ecNumber>
    </recommendedName>
</protein>
<reference evidence="14" key="1">
    <citation type="journal article" date="2023" name="Plant J.">
        <title>The genome of the king protea, Protea cynaroides.</title>
        <authorList>
            <person name="Chang J."/>
            <person name="Duong T.A."/>
            <person name="Schoeman C."/>
            <person name="Ma X."/>
            <person name="Roodt D."/>
            <person name="Barker N."/>
            <person name="Li Z."/>
            <person name="Van de Peer Y."/>
            <person name="Mizrachi E."/>
        </authorList>
    </citation>
    <scope>NUCLEOTIDE SEQUENCE</scope>
    <source>
        <tissue evidence="14">Young leaves</tissue>
    </source>
</reference>
<dbReference type="GO" id="GO:0061630">
    <property type="term" value="F:ubiquitin protein ligase activity"/>
    <property type="evidence" value="ECO:0007669"/>
    <property type="project" value="UniProtKB-EC"/>
</dbReference>
<evidence type="ECO:0000256" key="1">
    <source>
        <dbReference type="ARBA" id="ARBA00000900"/>
    </source>
</evidence>
<keyword evidence="8" id="KW-0833">Ubl conjugation pathway</keyword>
<evidence type="ECO:0000256" key="9">
    <source>
        <dbReference type="ARBA" id="ARBA00022840"/>
    </source>
</evidence>
<dbReference type="InterPro" id="IPR017441">
    <property type="entry name" value="Protein_kinase_ATP_BS"/>
</dbReference>
<dbReference type="Pfam" id="PF04564">
    <property type="entry name" value="U-box"/>
    <property type="match status" value="1"/>
</dbReference>
<evidence type="ECO:0000256" key="10">
    <source>
        <dbReference type="PROSITE-ProRule" id="PRU10141"/>
    </source>
</evidence>
<comment type="caution">
    <text evidence="14">The sequence shown here is derived from an EMBL/GenBank/DDBJ whole genome shotgun (WGS) entry which is preliminary data.</text>
</comment>
<dbReference type="AlphaFoldDB" id="A0A9Q0QU46"/>
<dbReference type="SMART" id="SM00504">
    <property type="entry name" value="Ubox"/>
    <property type="match status" value="1"/>
</dbReference>
<dbReference type="PROSITE" id="PS00108">
    <property type="entry name" value="PROTEIN_KINASE_ST"/>
    <property type="match status" value="1"/>
</dbReference>
<evidence type="ECO:0000259" key="13">
    <source>
        <dbReference type="PROSITE" id="PS51698"/>
    </source>
</evidence>
<keyword evidence="5" id="KW-0808">Transferase</keyword>
<keyword evidence="15" id="KW-1185">Reference proteome</keyword>